<gene>
    <name evidence="2" type="ORF">N7G274_001014</name>
</gene>
<accession>A0ABR4AQD8</accession>
<organism evidence="2 3">
    <name type="scientific">Stereocaulon virgatum</name>
    <dbReference type="NCBI Taxonomy" id="373712"/>
    <lineage>
        <taxon>Eukaryota</taxon>
        <taxon>Fungi</taxon>
        <taxon>Dikarya</taxon>
        <taxon>Ascomycota</taxon>
        <taxon>Pezizomycotina</taxon>
        <taxon>Lecanoromycetes</taxon>
        <taxon>OSLEUM clade</taxon>
        <taxon>Lecanoromycetidae</taxon>
        <taxon>Lecanorales</taxon>
        <taxon>Lecanorineae</taxon>
        <taxon>Stereocaulaceae</taxon>
        <taxon>Stereocaulon</taxon>
    </lineage>
</organism>
<comment type="caution">
    <text evidence="2">The sequence shown here is derived from an EMBL/GenBank/DDBJ whole genome shotgun (WGS) entry which is preliminary data.</text>
</comment>
<name>A0ABR4AQD8_9LECA</name>
<dbReference type="EMBL" id="JBEFKJ010000003">
    <property type="protein sequence ID" value="KAL2046996.1"/>
    <property type="molecule type" value="Genomic_DNA"/>
</dbReference>
<evidence type="ECO:0000313" key="3">
    <source>
        <dbReference type="Proteomes" id="UP001590950"/>
    </source>
</evidence>
<keyword evidence="3" id="KW-1185">Reference proteome</keyword>
<evidence type="ECO:0000256" key="1">
    <source>
        <dbReference type="SAM" id="MobiDB-lite"/>
    </source>
</evidence>
<sequence length="174" mass="19062">MPQQDSGVFDALGAKHSSYKASKASSKHPRMRSLAMGPLLDSNKLKAKSGFPTSTPANIPSNFNYLSDGSPSNTTISNRCCPFPFTLSLYIIGPRQNRSNRTGTLPLHCSEPNQPLLTLRHPYPKMAYTNLLYNKTTIPSPPFTHTPPKAHRYPSATPTSPQTPSQPRQIPNSS</sequence>
<protein>
    <submittedName>
        <fullName evidence="2">Uncharacterized protein</fullName>
    </submittedName>
</protein>
<dbReference type="Proteomes" id="UP001590950">
    <property type="component" value="Unassembled WGS sequence"/>
</dbReference>
<evidence type="ECO:0000313" key="2">
    <source>
        <dbReference type="EMBL" id="KAL2046996.1"/>
    </source>
</evidence>
<proteinExistence type="predicted"/>
<feature type="compositionally biased region" description="Low complexity" evidence="1">
    <location>
        <begin position="154"/>
        <end position="174"/>
    </location>
</feature>
<feature type="region of interest" description="Disordered" evidence="1">
    <location>
        <begin position="139"/>
        <end position="174"/>
    </location>
</feature>
<reference evidence="2 3" key="1">
    <citation type="submission" date="2024-09" db="EMBL/GenBank/DDBJ databases">
        <title>Rethinking Asexuality: The Enigmatic Case of Functional Sexual Genes in Lepraria (Stereocaulaceae).</title>
        <authorList>
            <person name="Doellman M."/>
            <person name="Sun Y."/>
            <person name="Barcenas-Pena A."/>
            <person name="Lumbsch H.T."/>
            <person name="Grewe F."/>
        </authorList>
    </citation>
    <scope>NUCLEOTIDE SEQUENCE [LARGE SCALE GENOMIC DNA]</scope>
    <source>
        <strain evidence="2 3">Mercado 3170</strain>
    </source>
</reference>